<keyword evidence="6" id="KW-1185">Reference proteome</keyword>
<dbReference type="SMART" id="SM00382">
    <property type="entry name" value="AAA"/>
    <property type="match status" value="1"/>
</dbReference>
<dbReference type="InterPro" id="IPR017871">
    <property type="entry name" value="ABC_transporter-like_CS"/>
</dbReference>
<protein>
    <submittedName>
        <fullName evidence="5">ABC transporter ATP-binding protein</fullName>
    </submittedName>
</protein>
<dbReference type="Proteomes" id="UP000663792">
    <property type="component" value="Unassembled WGS sequence"/>
</dbReference>
<dbReference type="PANTHER" id="PTHR42788">
    <property type="entry name" value="TAURINE IMPORT ATP-BINDING PROTEIN-RELATED"/>
    <property type="match status" value="1"/>
</dbReference>
<dbReference type="Gene3D" id="3.40.50.300">
    <property type="entry name" value="P-loop containing nucleotide triphosphate hydrolases"/>
    <property type="match status" value="1"/>
</dbReference>
<dbReference type="PROSITE" id="PS50893">
    <property type="entry name" value="ABC_TRANSPORTER_2"/>
    <property type="match status" value="1"/>
</dbReference>
<proteinExistence type="predicted"/>
<comment type="caution">
    <text evidence="5">The sequence shown here is derived from an EMBL/GenBank/DDBJ whole genome shotgun (WGS) entry which is preliminary data.</text>
</comment>
<organism evidence="5 6">
    <name type="scientific">Nakamurella leprariae</name>
    <dbReference type="NCBI Taxonomy" id="2803911"/>
    <lineage>
        <taxon>Bacteria</taxon>
        <taxon>Bacillati</taxon>
        <taxon>Actinomycetota</taxon>
        <taxon>Actinomycetes</taxon>
        <taxon>Nakamurellales</taxon>
        <taxon>Nakamurellaceae</taxon>
        <taxon>Nakamurella</taxon>
    </lineage>
</organism>
<dbReference type="Pfam" id="PF00005">
    <property type="entry name" value="ABC_tran"/>
    <property type="match status" value="1"/>
</dbReference>
<dbReference type="InterPro" id="IPR003593">
    <property type="entry name" value="AAA+_ATPase"/>
</dbReference>
<dbReference type="EMBL" id="JAERWK010000030">
    <property type="protein sequence ID" value="MBM9469575.1"/>
    <property type="molecule type" value="Genomic_DNA"/>
</dbReference>
<keyword evidence="2" id="KW-0547">Nucleotide-binding</keyword>
<evidence type="ECO:0000259" key="4">
    <source>
        <dbReference type="PROSITE" id="PS50893"/>
    </source>
</evidence>
<keyword evidence="3 5" id="KW-0067">ATP-binding</keyword>
<dbReference type="GO" id="GO:0016887">
    <property type="term" value="F:ATP hydrolysis activity"/>
    <property type="evidence" value="ECO:0007669"/>
    <property type="project" value="InterPro"/>
</dbReference>
<keyword evidence="1" id="KW-0813">Transport</keyword>
<dbReference type="InterPro" id="IPR003439">
    <property type="entry name" value="ABC_transporter-like_ATP-bd"/>
</dbReference>
<evidence type="ECO:0000313" key="6">
    <source>
        <dbReference type="Proteomes" id="UP000663792"/>
    </source>
</evidence>
<accession>A0A938YBR2</accession>
<name>A0A938YBR2_9ACTN</name>
<evidence type="ECO:0000256" key="1">
    <source>
        <dbReference type="ARBA" id="ARBA00022448"/>
    </source>
</evidence>
<dbReference type="RefSeq" id="WP_205262539.1">
    <property type="nucleotide sequence ID" value="NZ_JAERWK010000030.1"/>
</dbReference>
<dbReference type="CDD" id="cd03293">
    <property type="entry name" value="ABC_NrtD_SsuB_transporters"/>
    <property type="match status" value="1"/>
</dbReference>
<evidence type="ECO:0000313" key="5">
    <source>
        <dbReference type="EMBL" id="MBM9469575.1"/>
    </source>
</evidence>
<sequence>MSSVLQQASVTAPSTGSTREIALTGVAKTYPLKRGASVTALAGIDLEIADGEFVALLGPSGCGKSTVLRIVAGLEQPSTGTVSVGGASPQALSKAHRLGVAFQEHSLLPWLTVRQNITLPYKVAGRPVDTAHVRELIDLVGLGGFEDARPKHLSGGMRQRASIARALVLDPDVLLLDEPFGALDAVTRRRMNKELARIWAELRITTLLVTHDVDEAVLLADRVVVMTGRPGRIRHIEGIDLPLREHTELTRSPEFHEIVDRLTGMLETTKAA</sequence>
<gene>
    <name evidence="5" type="ORF">JL106_20010</name>
</gene>
<dbReference type="AlphaFoldDB" id="A0A938YBR2"/>
<dbReference type="PROSITE" id="PS00211">
    <property type="entry name" value="ABC_TRANSPORTER_1"/>
    <property type="match status" value="1"/>
</dbReference>
<dbReference type="SUPFAM" id="SSF52540">
    <property type="entry name" value="P-loop containing nucleoside triphosphate hydrolases"/>
    <property type="match status" value="1"/>
</dbReference>
<dbReference type="InterPro" id="IPR050166">
    <property type="entry name" value="ABC_transporter_ATP-bind"/>
</dbReference>
<feature type="domain" description="ABC transporter" evidence="4">
    <location>
        <begin position="21"/>
        <end position="253"/>
    </location>
</feature>
<evidence type="ECO:0000256" key="2">
    <source>
        <dbReference type="ARBA" id="ARBA00022741"/>
    </source>
</evidence>
<dbReference type="InterPro" id="IPR027417">
    <property type="entry name" value="P-loop_NTPase"/>
</dbReference>
<dbReference type="GO" id="GO:0005524">
    <property type="term" value="F:ATP binding"/>
    <property type="evidence" value="ECO:0007669"/>
    <property type="project" value="UniProtKB-KW"/>
</dbReference>
<reference evidence="5" key="1">
    <citation type="submission" date="2021-01" db="EMBL/GenBank/DDBJ databases">
        <title>YIM 132084 draft genome.</title>
        <authorList>
            <person name="An D."/>
        </authorList>
    </citation>
    <scope>NUCLEOTIDE SEQUENCE</scope>
    <source>
        <strain evidence="5">YIM 132084</strain>
    </source>
</reference>
<dbReference type="PANTHER" id="PTHR42788:SF13">
    <property type="entry name" value="ALIPHATIC SULFONATES IMPORT ATP-BINDING PROTEIN SSUB"/>
    <property type="match status" value="1"/>
</dbReference>
<evidence type="ECO:0000256" key="3">
    <source>
        <dbReference type="ARBA" id="ARBA00022840"/>
    </source>
</evidence>